<dbReference type="AlphaFoldDB" id="A0A078A6I6"/>
<feature type="signal peptide" evidence="1">
    <location>
        <begin position="1"/>
        <end position="19"/>
    </location>
</feature>
<accession>A0A078A6I6</accession>
<protein>
    <recommendedName>
        <fullName evidence="4">RING-type domain-containing protein</fullName>
    </recommendedName>
</protein>
<sequence>MTGHATVGALCCIFGGLQALQVMRLVKKHSTLSEYTRHLKENDIKTVSESIAIAANQQQDKKKHIIFVEGKAVSGKQILNANAKNLSSSDTIKLLEESKSQSAKKVLYSSNNYIKKGLFLDKYFDKDIEAQNFYLMEKSKGDGKIRYIQVYPSSKTAAYNLTIAEKESDSSFKNGIWNRLINTFLYAGSYVYYTKHSQVVYEGENLSVFGTFQLNTYTNKWEIDNPIAFFDGTKDFIMSQLSSDKLWNALSIGFRGAIVGGLVYYAGKSAVSFVQSFKRHLQYLARQKLEQEDKASQIKDAPPFVREGIDKIEIEDFACVECNSEPRNLIFLPCKDCYLCEGCYKSKTDKFRCDRCQASVDKLIKIYVTNKD</sequence>
<evidence type="ECO:0000313" key="2">
    <source>
        <dbReference type="EMBL" id="CDW77491.1"/>
    </source>
</evidence>
<dbReference type="InParanoid" id="A0A078A6I6"/>
<keyword evidence="1" id="KW-0732">Signal</keyword>
<feature type="chain" id="PRO_5001729242" description="RING-type domain-containing protein" evidence="1">
    <location>
        <begin position="20"/>
        <end position="372"/>
    </location>
</feature>
<organism evidence="2 3">
    <name type="scientific">Stylonychia lemnae</name>
    <name type="common">Ciliate</name>
    <dbReference type="NCBI Taxonomy" id="5949"/>
    <lineage>
        <taxon>Eukaryota</taxon>
        <taxon>Sar</taxon>
        <taxon>Alveolata</taxon>
        <taxon>Ciliophora</taxon>
        <taxon>Intramacronucleata</taxon>
        <taxon>Spirotrichea</taxon>
        <taxon>Stichotrichia</taxon>
        <taxon>Sporadotrichida</taxon>
        <taxon>Oxytrichidae</taxon>
        <taxon>Stylonychinae</taxon>
        <taxon>Stylonychia</taxon>
    </lineage>
</organism>
<reference evidence="2 3" key="1">
    <citation type="submission" date="2014-06" db="EMBL/GenBank/DDBJ databases">
        <authorList>
            <person name="Swart Estienne"/>
        </authorList>
    </citation>
    <scope>NUCLEOTIDE SEQUENCE [LARGE SCALE GENOMIC DNA]</scope>
    <source>
        <strain evidence="2 3">130c</strain>
    </source>
</reference>
<evidence type="ECO:0008006" key="4">
    <source>
        <dbReference type="Google" id="ProtNLM"/>
    </source>
</evidence>
<keyword evidence="3" id="KW-1185">Reference proteome</keyword>
<proteinExistence type="predicted"/>
<dbReference type="Proteomes" id="UP000039865">
    <property type="component" value="Unassembled WGS sequence"/>
</dbReference>
<dbReference type="Pfam" id="PF13920">
    <property type="entry name" value="zf-C3HC4_3"/>
    <property type="match status" value="1"/>
</dbReference>
<dbReference type="Gene3D" id="3.30.40.10">
    <property type="entry name" value="Zinc/RING finger domain, C3HC4 (zinc finger)"/>
    <property type="match status" value="1"/>
</dbReference>
<dbReference type="EMBL" id="CCKQ01006203">
    <property type="protein sequence ID" value="CDW77491.1"/>
    <property type="molecule type" value="Genomic_DNA"/>
</dbReference>
<evidence type="ECO:0000313" key="3">
    <source>
        <dbReference type="Proteomes" id="UP000039865"/>
    </source>
</evidence>
<dbReference type="InterPro" id="IPR013083">
    <property type="entry name" value="Znf_RING/FYVE/PHD"/>
</dbReference>
<evidence type="ECO:0000256" key="1">
    <source>
        <dbReference type="SAM" id="SignalP"/>
    </source>
</evidence>
<gene>
    <name evidence="2" type="primary">Contig2020.g2180</name>
    <name evidence="2" type="ORF">STYLEM_6454</name>
</gene>
<name>A0A078A6I6_STYLE</name>